<evidence type="ECO:0000256" key="7">
    <source>
        <dbReference type="ARBA" id="ARBA00022833"/>
    </source>
</evidence>
<dbReference type="GO" id="GO:0008270">
    <property type="term" value="F:zinc ion binding"/>
    <property type="evidence" value="ECO:0007669"/>
    <property type="project" value="UniProtKB-KW"/>
</dbReference>
<evidence type="ECO:0000313" key="10">
    <source>
        <dbReference type="Proteomes" id="UP000663828"/>
    </source>
</evidence>
<evidence type="ECO:0000256" key="3">
    <source>
        <dbReference type="ARBA" id="ARBA00022723"/>
    </source>
</evidence>
<evidence type="ECO:0000256" key="5">
    <source>
        <dbReference type="ARBA" id="ARBA00022771"/>
    </source>
</evidence>
<accession>A0A814SDY0</accession>
<dbReference type="SUPFAM" id="SSF57850">
    <property type="entry name" value="RING/U-box"/>
    <property type="match status" value="1"/>
</dbReference>
<dbReference type="PANTHER" id="PTHR22770:SF47">
    <property type="entry name" value="E3 UBIQUITIN-PROTEIN LIGASE RNF216"/>
    <property type="match status" value="1"/>
</dbReference>
<evidence type="ECO:0000256" key="1">
    <source>
        <dbReference type="ARBA" id="ARBA00004906"/>
    </source>
</evidence>
<dbReference type="InterPro" id="IPR051628">
    <property type="entry name" value="LUBAC_E3_Ligases"/>
</dbReference>
<feature type="domain" description="RING-type" evidence="8">
    <location>
        <begin position="18"/>
        <end position="243"/>
    </location>
</feature>
<keyword evidence="10" id="KW-1185">Reference proteome</keyword>
<reference evidence="9" key="1">
    <citation type="submission" date="2021-02" db="EMBL/GenBank/DDBJ databases">
        <authorList>
            <person name="Nowell W R."/>
        </authorList>
    </citation>
    <scope>NUCLEOTIDE SEQUENCE</scope>
</reference>
<dbReference type="InterPro" id="IPR044066">
    <property type="entry name" value="TRIAD_supradom"/>
</dbReference>
<evidence type="ECO:0000256" key="4">
    <source>
        <dbReference type="ARBA" id="ARBA00022737"/>
    </source>
</evidence>
<dbReference type="GO" id="GO:0016740">
    <property type="term" value="F:transferase activity"/>
    <property type="evidence" value="ECO:0007669"/>
    <property type="project" value="UniProtKB-KW"/>
</dbReference>
<sequence length="335" mass="39008">MPDAPNLATVPIPHKNKKKILCGSCGTELEPDHPGIHCVQAHHYCVDCSAQIVNLFFSEPHNYTPLRCVDCHVDLIPEVFERQLTSEQLEYYLQHMLALLWAKEILAEDERLDRCPFCNYVVIRKIDDIKFIDCGHPECGTFSCLVCRKACPRYTSPYLTDEQFDELDHHFKCSRLHDSKQEFERYLEAGQKVPCPNCGLAGMKDDSCTHMTCPKCSQLWCYFCGKKVEDCDKARNGTNGIYDHNLQWETNPQRCPMYFIQLNDIDKRWEVDEDQCLALFHRLRLLRLLREAFEKIGRECIDELDRHFNIVSTCGFTIDEILHEDLTLILNRPAQ</sequence>
<protein>
    <recommendedName>
        <fullName evidence="8">RING-type domain-containing protein</fullName>
    </recommendedName>
</protein>
<evidence type="ECO:0000259" key="8">
    <source>
        <dbReference type="PROSITE" id="PS51873"/>
    </source>
</evidence>
<dbReference type="Proteomes" id="UP000663828">
    <property type="component" value="Unassembled WGS sequence"/>
</dbReference>
<comment type="pathway">
    <text evidence="1">Protein modification; protein ubiquitination.</text>
</comment>
<keyword evidence="5" id="KW-0863">Zinc-finger</keyword>
<keyword evidence="3" id="KW-0479">Metal-binding</keyword>
<evidence type="ECO:0000313" key="9">
    <source>
        <dbReference type="EMBL" id="CAF1146789.1"/>
    </source>
</evidence>
<dbReference type="PANTHER" id="PTHR22770">
    <property type="entry name" value="UBIQUITIN CONJUGATING ENZYME 7 INTERACTING PROTEIN-RELATED"/>
    <property type="match status" value="1"/>
</dbReference>
<evidence type="ECO:0000256" key="2">
    <source>
        <dbReference type="ARBA" id="ARBA00022679"/>
    </source>
</evidence>
<keyword evidence="6" id="KW-0833">Ubl conjugation pathway</keyword>
<keyword evidence="4" id="KW-0677">Repeat</keyword>
<evidence type="ECO:0000256" key="6">
    <source>
        <dbReference type="ARBA" id="ARBA00022786"/>
    </source>
</evidence>
<dbReference type="AlphaFoldDB" id="A0A814SDY0"/>
<keyword evidence="2" id="KW-0808">Transferase</keyword>
<comment type="caution">
    <text evidence="9">The sequence shown here is derived from an EMBL/GenBank/DDBJ whole genome shotgun (WGS) entry which is preliminary data.</text>
</comment>
<dbReference type="PROSITE" id="PS51873">
    <property type="entry name" value="TRIAD"/>
    <property type="match status" value="1"/>
</dbReference>
<proteinExistence type="predicted"/>
<gene>
    <name evidence="9" type="ORF">XAT740_LOCUS20727</name>
</gene>
<dbReference type="Gene3D" id="1.20.120.1750">
    <property type="match status" value="1"/>
</dbReference>
<dbReference type="CDD" id="cd20336">
    <property type="entry name" value="Rcat_RBR"/>
    <property type="match status" value="1"/>
</dbReference>
<dbReference type="EMBL" id="CAJNOR010001459">
    <property type="protein sequence ID" value="CAF1146789.1"/>
    <property type="molecule type" value="Genomic_DNA"/>
</dbReference>
<name>A0A814SDY0_ADIRI</name>
<keyword evidence="7" id="KW-0862">Zinc</keyword>
<organism evidence="9 10">
    <name type="scientific">Adineta ricciae</name>
    <name type="common">Rotifer</name>
    <dbReference type="NCBI Taxonomy" id="249248"/>
    <lineage>
        <taxon>Eukaryota</taxon>
        <taxon>Metazoa</taxon>
        <taxon>Spiralia</taxon>
        <taxon>Gnathifera</taxon>
        <taxon>Rotifera</taxon>
        <taxon>Eurotatoria</taxon>
        <taxon>Bdelloidea</taxon>
        <taxon>Adinetida</taxon>
        <taxon>Adinetidae</taxon>
        <taxon>Adineta</taxon>
    </lineage>
</organism>